<gene>
    <name evidence="2" type="ORF">D3875_03310</name>
</gene>
<accession>A0A418VEP8</accession>
<evidence type="ECO:0000313" key="2">
    <source>
        <dbReference type="EMBL" id="RJF74582.1"/>
    </source>
</evidence>
<keyword evidence="1" id="KW-0812">Transmembrane</keyword>
<organism evidence="2 3">
    <name type="scientific">Deinococcus cavernae</name>
    <dbReference type="NCBI Taxonomy" id="2320857"/>
    <lineage>
        <taxon>Bacteria</taxon>
        <taxon>Thermotogati</taxon>
        <taxon>Deinococcota</taxon>
        <taxon>Deinococci</taxon>
        <taxon>Deinococcales</taxon>
        <taxon>Deinococcaceae</taxon>
        <taxon>Deinococcus</taxon>
    </lineage>
</organism>
<keyword evidence="3" id="KW-1185">Reference proteome</keyword>
<protein>
    <submittedName>
        <fullName evidence="2">Uncharacterized protein</fullName>
    </submittedName>
</protein>
<proteinExistence type="predicted"/>
<name>A0A418VEP8_9DEIO</name>
<feature type="transmembrane region" description="Helical" evidence="1">
    <location>
        <begin position="12"/>
        <end position="28"/>
    </location>
</feature>
<evidence type="ECO:0000313" key="3">
    <source>
        <dbReference type="Proteomes" id="UP000286287"/>
    </source>
</evidence>
<evidence type="ECO:0000256" key="1">
    <source>
        <dbReference type="SAM" id="Phobius"/>
    </source>
</evidence>
<dbReference type="Proteomes" id="UP000286287">
    <property type="component" value="Unassembled WGS sequence"/>
</dbReference>
<keyword evidence="1" id="KW-0472">Membrane</keyword>
<keyword evidence="1" id="KW-1133">Transmembrane helix</keyword>
<feature type="transmembrane region" description="Helical" evidence="1">
    <location>
        <begin position="67"/>
        <end position="88"/>
    </location>
</feature>
<dbReference type="EMBL" id="QYUJ01000009">
    <property type="protein sequence ID" value="RJF74582.1"/>
    <property type="molecule type" value="Genomic_DNA"/>
</dbReference>
<reference evidence="2 3" key="1">
    <citation type="submission" date="2018-09" db="EMBL/GenBank/DDBJ databases">
        <authorList>
            <person name="Zhu H."/>
        </authorList>
    </citation>
    <scope>NUCLEOTIDE SEQUENCE [LARGE SCALE GENOMIC DNA]</scope>
    <source>
        <strain evidence="2 3">K2S05-167</strain>
    </source>
</reference>
<dbReference type="RefSeq" id="WP_119761134.1">
    <property type="nucleotide sequence ID" value="NZ_QYUJ01000009.1"/>
</dbReference>
<sequence>MVISAESAPLVVTGWLLVAALLGAFTILQMMRRRVIPVTPMVVAFSMGLGALMLFPAPLMNLSSVMLLKWLLIFVLVDMLLISLAIRFQLNNYSPQVRG</sequence>
<feature type="transmembrane region" description="Helical" evidence="1">
    <location>
        <begin position="35"/>
        <end position="55"/>
    </location>
</feature>
<dbReference type="AlphaFoldDB" id="A0A418VEP8"/>
<comment type="caution">
    <text evidence="2">The sequence shown here is derived from an EMBL/GenBank/DDBJ whole genome shotgun (WGS) entry which is preliminary data.</text>
</comment>